<feature type="domain" description="EAL" evidence="6">
    <location>
        <begin position="581"/>
        <end position="677"/>
    </location>
</feature>
<dbReference type="InterPro" id="IPR011006">
    <property type="entry name" value="CheY-like_superfamily"/>
</dbReference>
<dbReference type="Pfam" id="PF00563">
    <property type="entry name" value="EAL"/>
    <property type="match status" value="1"/>
</dbReference>
<name>A0AA48HI28_9ALTE</name>
<dbReference type="PROSITE" id="PS50112">
    <property type="entry name" value="PAS"/>
    <property type="match status" value="1"/>
</dbReference>
<evidence type="ECO:0000259" key="6">
    <source>
        <dbReference type="PROSITE" id="PS50883"/>
    </source>
</evidence>
<dbReference type="Proteomes" id="UP001333710">
    <property type="component" value="Chromosome"/>
</dbReference>
<dbReference type="SUPFAM" id="SSF55785">
    <property type="entry name" value="PYP-like sensor domain (PAS domain)"/>
    <property type="match status" value="1"/>
</dbReference>
<dbReference type="SMART" id="SM00267">
    <property type="entry name" value="GGDEF"/>
    <property type="match status" value="1"/>
</dbReference>
<evidence type="ECO:0000256" key="1">
    <source>
        <dbReference type="ARBA" id="ARBA00001946"/>
    </source>
</evidence>
<dbReference type="SMART" id="SM00448">
    <property type="entry name" value="REC"/>
    <property type="match status" value="2"/>
</dbReference>
<feature type="domain" description="Response regulatory" evidence="3">
    <location>
        <begin position="6"/>
        <end position="124"/>
    </location>
</feature>
<dbReference type="NCBIfam" id="TIGR00254">
    <property type="entry name" value="GGDEF"/>
    <property type="match status" value="1"/>
</dbReference>
<keyword evidence="9" id="KW-1185">Reference proteome</keyword>
<evidence type="ECO:0000256" key="2">
    <source>
        <dbReference type="PROSITE-ProRule" id="PRU00169"/>
    </source>
</evidence>
<dbReference type="InterPro" id="IPR001633">
    <property type="entry name" value="EAL_dom"/>
</dbReference>
<dbReference type="PANTHER" id="PTHR44757">
    <property type="entry name" value="DIGUANYLATE CYCLASE DGCP"/>
    <property type="match status" value="1"/>
</dbReference>
<dbReference type="CDD" id="cd00130">
    <property type="entry name" value="PAS"/>
    <property type="match status" value="1"/>
</dbReference>
<evidence type="ECO:0000259" key="4">
    <source>
        <dbReference type="PROSITE" id="PS50112"/>
    </source>
</evidence>
<dbReference type="RefSeq" id="WP_338292786.1">
    <property type="nucleotide sequence ID" value="NZ_AP027272.1"/>
</dbReference>
<protein>
    <submittedName>
        <fullName evidence="8">Two-component system response regulator</fullName>
    </submittedName>
</protein>
<keyword evidence="2" id="KW-0597">Phosphoprotein</keyword>
<accession>A0AA48HI28</accession>
<dbReference type="Pfam" id="PF00989">
    <property type="entry name" value="PAS"/>
    <property type="match status" value="1"/>
</dbReference>
<dbReference type="Pfam" id="PF00990">
    <property type="entry name" value="GGDEF"/>
    <property type="match status" value="1"/>
</dbReference>
<dbReference type="Gene3D" id="3.30.450.20">
    <property type="entry name" value="PAS domain"/>
    <property type="match status" value="1"/>
</dbReference>
<dbReference type="GO" id="GO:0000160">
    <property type="term" value="P:phosphorelay signal transduction system"/>
    <property type="evidence" value="ECO:0007669"/>
    <property type="project" value="InterPro"/>
</dbReference>
<dbReference type="InterPro" id="IPR029787">
    <property type="entry name" value="Nucleotide_cyclase"/>
</dbReference>
<dbReference type="InterPro" id="IPR001789">
    <property type="entry name" value="Sig_transdc_resp-reg_receiver"/>
</dbReference>
<comment type="cofactor">
    <cofactor evidence="1">
        <name>Mg(2+)</name>
        <dbReference type="ChEBI" id="CHEBI:18420"/>
    </cofactor>
</comment>
<dbReference type="InterPro" id="IPR000160">
    <property type="entry name" value="GGDEF_dom"/>
</dbReference>
<dbReference type="PROSITE" id="PS50113">
    <property type="entry name" value="PAC"/>
    <property type="match status" value="1"/>
</dbReference>
<dbReference type="KEGG" id="pmaw:MACH26_23070"/>
<dbReference type="InterPro" id="IPR043128">
    <property type="entry name" value="Rev_trsase/Diguanyl_cyclase"/>
</dbReference>
<dbReference type="GO" id="GO:0006355">
    <property type="term" value="P:regulation of DNA-templated transcription"/>
    <property type="evidence" value="ECO:0007669"/>
    <property type="project" value="InterPro"/>
</dbReference>
<evidence type="ECO:0000259" key="3">
    <source>
        <dbReference type="PROSITE" id="PS50110"/>
    </source>
</evidence>
<evidence type="ECO:0000259" key="5">
    <source>
        <dbReference type="PROSITE" id="PS50113"/>
    </source>
</evidence>
<feature type="domain" description="Response regulatory" evidence="3">
    <location>
        <begin position="135"/>
        <end position="248"/>
    </location>
</feature>
<dbReference type="PROSITE" id="PS50110">
    <property type="entry name" value="RESPONSE_REGULATORY"/>
    <property type="match status" value="2"/>
</dbReference>
<dbReference type="SUPFAM" id="SSF55073">
    <property type="entry name" value="Nucleotide cyclase"/>
    <property type="match status" value="1"/>
</dbReference>
<dbReference type="FunFam" id="3.30.70.270:FF:000001">
    <property type="entry name" value="Diguanylate cyclase domain protein"/>
    <property type="match status" value="1"/>
</dbReference>
<dbReference type="InterPro" id="IPR000700">
    <property type="entry name" value="PAS-assoc_C"/>
</dbReference>
<gene>
    <name evidence="8" type="ORF">MACH26_23070</name>
</gene>
<dbReference type="PROSITE" id="PS50887">
    <property type="entry name" value="GGDEF"/>
    <property type="match status" value="1"/>
</dbReference>
<feature type="domain" description="PAC" evidence="5">
    <location>
        <begin position="354"/>
        <end position="405"/>
    </location>
</feature>
<dbReference type="InterPro" id="IPR035965">
    <property type="entry name" value="PAS-like_dom_sf"/>
</dbReference>
<evidence type="ECO:0000259" key="7">
    <source>
        <dbReference type="PROSITE" id="PS50887"/>
    </source>
</evidence>
<dbReference type="Gene3D" id="3.20.20.450">
    <property type="entry name" value="EAL domain"/>
    <property type="match status" value="1"/>
</dbReference>
<organism evidence="8 9">
    <name type="scientific">Planctobacterium marinum</name>
    <dbReference type="NCBI Taxonomy" id="1631968"/>
    <lineage>
        <taxon>Bacteria</taxon>
        <taxon>Pseudomonadati</taxon>
        <taxon>Pseudomonadota</taxon>
        <taxon>Gammaproteobacteria</taxon>
        <taxon>Alteromonadales</taxon>
        <taxon>Alteromonadaceae</taxon>
        <taxon>Planctobacterium</taxon>
    </lineage>
</organism>
<feature type="modified residue" description="4-aspartylphosphate" evidence="2">
    <location>
        <position position="55"/>
    </location>
</feature>
<dbReference type="GO" id="GO:0003824">
    <property type="term" value="F:catalytic activity"/>
    <property type="evidence" value="ECO:0007669"/>
    <property type="project" value="UniProtKB-ARBA"/>
</dbReference>
<sequence length="677" mass="76695">MATSISVLLITDSVKRRQSVTELLAEHNAEVLHVTDASSAVTKLKQQEFDVIVSDTLIGQMDAWRLVRMVRANLFRVPAETPYILITDTFCEHIAKTTAHAFTINHVVACEHLETLPDLILSFSDTTETPDNRMSVLVVEDDPDIAELAHRLLKNNYKVQIATTGTQGVSKFRDGHFDIVLLDVQLPEMSGGEVLKHVLAANPQQAVVIMTAHGSTELAEELLIQGAVDFISKPFKGEQLRKVIAIASQRENYLVSNSQFEEKVITIKRREEQFRQLSEAHTRLLNHLSTVVMELDTDGYIKFINKAWVLLTGFSREDTMGRSLADFAFGDDGNTRQYVEYHMSQMLEGQTGSKRIEFQLEIKSGEAIWVEVQFNDLYRKGKVSGVTVNLDNIDDRKKAEMQLSHLASHDTLTNLFNRHYFDTELVRLSETAQSQEVVHSLLYLDLDHFKVINDTQGHHQGDIILKEVATAISSIKREADVFCRVGGDEFALLLPRTDRHEARDIANEICALLQQGHYQFGDRIFKISCSIGATEINGEQTEPETYLQQADIALYVAKKRGRNLVHVFEKADKETEDFQISVQWVHVLQEAISKDQLILHFQPVVDAETRNVHYFEALVRLEIDGKLIFPGEFIPAIERVEDINLLDHQVISKAMSMISKYPVLKKSCHQSFSTSLQ</sequence>
<reference evidence="8" key="1">
    <citation type="submission" date="2023-01" db="EMBL/GenBank/DDBJ databases">
        <title>Complete genome sequence of Planctobacterium marinum strain Dej080120_11.</title>
        <authorList>
            <person name="Ueki S."/>
            <person name="Maruyama F."/>
        </authorList>
    </citation>
    <scope>NUCLEOTIDE SEQUENCE</scope>
    <source>
        <strain evidence="8">Dej080120_11</strain>
    </source>
</reference>
<dbReference type="InterPro" id="IPR013767">
    <property type="entry name" value="PAS_fold"/>
</dbReference>
<dbReference type="EMBL" id="AP027272">
    <property type="protein sequence ID" value="BDX06786.1"/>
    <property type="molecule type" value="Genomic_DNA"/>
</dbReference>
<dbReference type="PROSITE" id="PS50883">
    <property type="entry name" value="EAL"/>
    <property type="match status" value="1"/>
</dbReference>
<dbReference type="SUPFAM" id="SSF141868">
    <property type="entry name" value="EAL domain-like"/>
    <property type="match status" value="1"/>
</dbReference>
<dbReference type="SMART" id="SM00091">
    <property type="entry name" value="PAS"/>
    <property type="match status" value="1"/>
</dbReference>
<dbReference type="Gene3D" id="3.30.70.270">
    <property type="match status" value="1"/>
</dbReference>
<dbReference type="Gene3D" id="3.40.50.2300">
    <property type="match status" value="2"/>
</dbReference>
<feature type="domain" description="PAS" evidence="4">
    <location>
        <begin position="277"/>
        <end position="350"/>
    </location>
</feature>
<dbReference type="InterPro" id="IPR035919">
    <property type="entry name" value="EAL_sf"/>
</dbReference>
<dbReference type="InterPro" id="IPR052155">
    <property type="entry name" value="Biofilm_reg_signaling"/>
</dbReference>
<dbReference type="CDD" id="cd01949">
    <property type="entry name" value="GGDEF"/>
    <property type="match status" value="1"/>
</dbReference>
<proteinExistence type="predicted"/>
<dbReference type="PANTHER" id="PTHR44757:SF2">
    <property type="entry name" value="BIOFILM ARCHITECTURE MAINTENANCE PROTEIN MBAA"/>
    <property type="match status" value="1"/>
</dbReference>
<dbReference type="AlphaFoldDB" id="A0AA48HI28"/>
<dbReference type="SUPFAM" id="SSF52172">
    <property type="entry name" value="CheY-like"/>
    <property type="match status" value="2"/>
</dbReference>
<evidence type="ECO:0000313" key="9">
    <source>
        <dbReference type="Proteomes" id="UP001333710"/>
    </source>
</evidence>
<dbReference type="NCBIfam" id="TIGR00229">
    <property type="entry name" value="sensory_box"/>
    <property type="match status" value="1"/>
</dbReference>
<dbReference type="InterPro" id="IPR000014">
    <property type="entry name" value="PAS"/>
</dbReference>
<feature type="modified residue" description="4-aspartylphosphate" evidence="2">
    <location>
        <position position="183"/>
    </location>
</feature>
<evidence type="ECO:0000313" key="8">
    <source>
        <dbReference type="EMBL" id="BDX06786.1"/>
    </source>
</evidence>
<feature type="domain" description="GGDEF" evidence="7">
    <location>
        <begin position="437"/>
        <end position="570"/>
    </location>
</feature>
<dbReference type="Pfam" id="PF00072">
    <property type="entry name" value="Response_reg"/>
    <property type="match status" value="1"/>
</dbReference>